<dbReference type="AlphaFoldDB" id="A0A150M021"/>
<gene>
    <name evidence="2" type="ORF">B4135_2531</name>
</gene>
<dbReference type="STRING" id="301148.B4135_2531"/>
<evidence type="ECO:0000256" key="1">
    <source>
        <dbReference type="SAM" id="MobiDB-lite"/>
    </source>
</evidence>
<proteinExistence type="predicted"/>
<name>A0A150M021_9BACI</name>
<reference evidence="2 3" key="1">
    <citation type="submission" date="2016-01" db="EMBL/GenBank/DDBJ databases">
        <title>Draft Genome Sequences of Seven Thermophilic Sporeformers Isolated from Foods.</title>
        <authorList>
            <person name="Berendsen E.M."/>
            <person name="Wells-Bennik M.H."/>
            <person name="Krawcyk A.O."/>
            <person name="De Jong A."/>
            <person name="Holsappel S."/>
            <person name="Eijlander R.T."/>
            <person name="Kuipers O.P."/>
        </authorList>
    </citation>
    <scope>NUCLEOTIDE SEQUENCE [LARGE SCALE GENOMIC DNA]</scope>
    <source>
        <strain evidence="2 3">B4135</strain>
    </source>
</reference>
<comment type="caution">
    <text evidence="2">The sequence shown here is derived from an EMBL/GenBank/DDBJ whole genome shotgun (WGS) entry which is preliminary data.</text>
</comment>
<accession>A0A150M021</accession>
<evidence type="ECO:0000313" key="3">
    <source>
        <dbReference type="Proteomes" id="UP000075683"/>
    </source>
</evidence>
<sequence>MLSCQRNLRENGGIFPAIKKRGHHAPSPAAGSSPQVSGKTVLLRCGLGISTYFASAFSATSMALLPG</sequence>
<organism evidence="2 3">
    <name type="scientific">Caldibacillus debilis</name>
    <dbReference type="NCBI Taxonomy" id="301148"/>
    <lineage>
        <taxon>Bacteria</taxon>
        <taxon>Bacillati</taxon>
        <taxon>Bacillota</taxon>
        <taxon>Bacilli</taxon>
        <taxon>Bacillales</taxon>
        <taxon>Bacillaceae</taxon>
        <taxon>Caldibacillus</taxon>
    </lineage>
</organism>
<protein>
    <submittedName>
        <fullName evidence="2">Uncharacterized protein</fullName>
    </submittedName>
</protein>
<dbReference type="EMBL" id="LQYT01000056">
    <property type="protein sequence ID" value="KYD17509.1"/>
    <property type="molecule type" value="Genomic_DNA"/>
</dbReference>
<feature type="region of interest" description="Disordered" evidence="1">
    <location>
        <begin position="17"/>
        <end position="37"/>
    </location>
</feature>
<evidence type="ECO:0000313" key="2">
    <source>
        <dbReference type="EMBL" id="KYD17509.1"/>
    </source>
</evidence>
<dbReference type="Proteomes" id="UP000075683">
    <property type="component" value="Unassembled WGS sequence"/>
</dbReference>